<organism evidence="1 2">
    <name type="scientific">Paenibacillus nuruki</name>
    <dbReference type="NCBI Taxonomy" id="1886670"/>
    <lineage>
        <taxon>Bacteria</taxon>
        <taxon>Bacillati</taxon>
        <taxon>Bacillota</taxon>
        <taxon>Bacilli</taxon>
        <taxon>Bacillales</taxon>
        <taxon>Paenibacillaceae</taxon>
        <taxon>Paenibacillus</taxon>
    </lineage>
</organism>
<accession>A0A1E3L2M2</accession>
<evidence type="ECO:0000313" key="1">
    <source>
        <dbReference type="EMBL" id="ODP27903.1"/>
    </source>
</evidence>
<reference evidence="1 2" key="1">
    <citation type="submission" date="2016-08" db="EMBL/GenBank/DDBJ databases">
        <title>Genome sequencing of Paenibacillus sp. TI45-13ar, isolated from Korean traditional nuruk.</title>
        <authorList>
            <person name="Kim S.-J."/>
        </authorList>
    </citation>
    <scope>NUCLEOTIDE SEQUENCE [LARGE SCALE GENOMIC DNA]</scope>
    <source>
        <strain evidence="1 2">TI45-13ar</strain>
    </source>
</reference>
<dbReference type="Proteomes" id="UP000094578">
    <property type="component" value="Unassembled WGS sequence"/>
</dbReference>
<protein>
    <submittedName>
        <fullName evidence="1">Uncharacterized protein</fullName>
    </submittedName>
</protein>
<dbReference type="STRING" id="1886670.PTI45_02722"/>
<gene>
    <name evidence="1" type="ORF">PTI45_02722</name>
</gene>
<proteinExistence type="predicted"/>
<evidence type="ECO:0000313" key="2">
    <source>
        <dbReference type="Proteomes" id="UP000094578"/>
    </source>
</evidence>
<dbReference type="EMBL" id="MDER01000045">
    <property type="protein sequence ID" value="ODP27903.1"/>
    <property type="molecule type" value="Genomic_DNA"/>
</dbReference>
<keyword evidence="2" id="KW-1185">Reference proteome</keyword>
<name>A0A1E3L2M2_9BACL</name>
<sequence>MLRLNAVRTGLKVERTARFASIRVNAEGDALLEKVINP</sequence>
<dbReference type="AlphaFoldDB" id="A0A1E3L2M2"/>
<comment type="caution">
    <text evidence="1">The sequence shown here is derived from an EMBL/GenBank/DDBJ whole genome shotgun (WGS) entry which is preliminary data.</text>
</comment>